<sequence length="309" mass="34451">MVNDPKIERARKLADVMITRAHAYDDAPKLFDLANADPAALLSAYESKLKNFDTAPFDPAGDSIRFYDGGYTIWSGYPGNGKTTLLRQLACHLIARGKSMFVAHLEEDPGDSLIRTAGVAFGTNLPSVNQLQWFLDFNADALRVWGVIGLCPHRELFGTIQDLASKGVKHFIIDSLMCLDLKSDDYEAQRVFANGLSALARNNKIHIHLVAHPRKVQSAEQDPDLNDIAGSADLGRLADNVLFIRRGTAQAVLPGVTPMQIMIKKQRYDPAFHGNVNGYYNRNIRQFCTDQWQATPTQYLPKEAYEEMP</sequence>
<accession>A0A6J5TBC1</accession>
<organism evidence="2">
    <name type="scientific">uncultured Caudovirales phage</name>
    <dbReference type="NCBI Taxonomy" id="2100421"/>
    <lineage>
        <taxon>Viruses</taxon>
        <taxon>Duplodnaviria</taxon>
        <taxon>Heunggongvirae</taxon>
        <taxon>Uroviricota</taxon>
        <taxon>Caudoviricetes</taxon>
        <taxon>Peduoviridae</taxon>
        <taxon>Maltschvirus</taxon>
        <taxon>Maltschvirus maltsch</taxon>
    </lineage>
</organism>
<dbReference type="Pfam" id="PF13481">
    <property type="entry name" value="AAA_25"/>
    <property type="match status" value="1"/>
</dbReference>
<evidence type="ECO:0000313" key="2">
    <source>
        <dbReference type="EMBL" id="CAB4242221.1"/>
    </source>
</evidence>
<dbReference type="GO" id="GO:0003697">
    <property type="term" value="F:single-stranded DNA binding"/>
    <property type="evidence" value="ECO:0007669"/>
    <property type="project" value="InterPro"/>
</dbReference>
<evidence type="ECO:0000259" key="1">
    <source>
        <dbReference type="PROSITE" id="PS51199"/>
    </source>
</evidence>
<proteinExistence type="predicted"/>
<dbReference type="InterPro" id="IPR007694">
    <property type="entry name" value="DNA_helicase_DnaB-like_C"/>
</dbReference>
<dbReference type="Gene3D" id="3.40.50.300">
    <property type="entry name" value="P-loop containing nucleotide triphosphate hydrolases"/>
    <property type="match status" value="1"/>
</dbReference>
<dbReference type="GO" id="GO:0043139">
    <property type="term" value="F:5'-3' DNA helicase activity"/>
    <property type="evidence" value="ECO:0007669"/>
    <property type="project" value="InterPro"/>
</dbReference>
<dbReference type="GO" id="GO:0006260">
    <property type="term" value="P:DNA replication"/>
    <property type="evidence" value="ECO:0007669"/>
    <property type="project" value="InterPro"/>
</dbReference>
<dbReference type="PANTHER" id="PTHR12873">
    <property type="entry name" value="T7-LIKE MITOCHONDRIAL DNA HELICASE"/>
    <property type="match status" value="1"/>
</dbReference>
<dbReference type="SUPFAM" id="SSF52540">
    <property type="entry name" value="P-loop containing nucleoside triphosphate hydrolases"/>
    <property type="match status" value="1"/>
</dbReference>
<name>A0A6J5TBC1_9CAUD</name>
<dbReference type="PROSITE" id="PS51199">
    <property type="entry name" value="SF4_HELICASE"/>
    <property type="match status" value="1"/>
</dbReference>
<dbReference type="GO" id="GO:0005524">
    <property type="term" value="F:ATP binding"/>
    <property type="evidence" value="ECO:0007669"/>
    <property type="project" value="InterPro"/>
</dbReference>
<reference evidence="2" key="1">
    <citation type="submission" date="2020-05" db="EMBL/GenBank/DDBJ databases">
        <authorList>
            <person name="Chiriac C."/>
            <person name="Salcher M."/>
            <person name="Ghai R."/>
            <person name="Kavagutti S V."/>
        </authorList>
    </citation>
    <scope>NUCLEOTIDE SEQUENCE</scope>
</reference>
<feature type="domain" description="SF4 helicase" evidence="1">
    <location>
        <begin position="45"/>
        <end position="294"/>
    </location>
</feature>
<dbReference type="PANTHER" id="PTHR12873:SF0">
    <property type="entry name" value="TWINKLE MTDNA HELICASE"/>
    <property type="match status" value="1"/>
</dbReference>
<dbReference type="InterPro" id="IPR027032">
    <property type="entry name" value="Twinkle-like"/>
</dbReference>
<gene>
    <name evidence="2" type="ORF">UFOVP83_36</name>
</gene>
<dbReference type="InterPro" id="IPR027417">
    <property type="entry name" value="P-loop_NTPase"/>
</dbReference>
<protein>
    <submittedName>
        <fullName evidence="2">AAA domain containing protein</fullName>
    </submittedName>
</protein>
<dbReference type="EMBL" id="LR797826">
    <property type="protein sequence ID" value="CAB4242221.1"/>
    <property type="molecule type" value="Genomic_DNA"/>
</dbReference>